<proteinExistence type="predicted"/>
<protein>
    <submittedName>
        <fullName evidence="1">Uncharacterized protein</fullName>
    </submittedName>
</protein>
<accession>A0A2T6IMU5</accession>
<evidence type="ECO:0000313" key="1">
    <source>
        <dbReference type="EMBL" id="PUA86657.1"/>
    </source>
</evidence>
<dbReference type="AlphaFoldDB" id="A0A2T6IMU5"/>
<dbReference type="EMBL" id="AFHV02002319">
    <property type="protein sequence ID" value="PUA86657.1"/>
    <property type="molecule type" value="Genomic_DNA"/>
</dbReference>
<gene>
    <name evidence="1" type="ORF">TGBR9_315715</name>
</gene>
<organism evidence="1 2">
    <name type="scientific">Toxoplasma gondii TgCATBr9</name>
    <dbReference type="NCBI Taxonomy" id="943120"/>
    <lineage>
        <taxon>Eukaryota</taxon>
        <taxon>Sar</taxon>
        <taxon>Alveolata</taxon>
        <taxon>Apicomplexa</taxon>
        <taxon>Conoidasida</taxon>
        <taxon>Coccidia</taxon>
        <taxon>Eucoccidiorida</taxon>
        <taxon>Eimeriorina</taxon>
        <taxon>Sarcocystidae</taxon>
        <taxon>Toxoplasma</taxon>
    </lineage>
</organism>
<evidence type="ECO:0000313" key="2">
    <source>
        <dbReference type="Proteomes" id="UP000244488"/>
    </source>
</evidence>
<name>A0A2T6IMU5_TOXGO</name>
<dbReference type="Proteomes" id="UP000244488">
    <property type="component" value="Unassembled WGS sequence"/>
</dbReference>
<reference evidence="1 2" key="1">
    <citation type="journal article" date="2016" name="Nat. Commun.">
        <title>Local admixture of amplified and diversified secreted pathogenesis determinants shapes mosaic Toxoplasma gondii genomes.</title>
        <authorList>
            <person name="Lorenzi H."/>
            <person name="Khan A."/>
            <person name="Behnke M.S."/>
            <person name="Namasivayam S."/>
            <person name="Swapna L.S."/>
            <person name="Hadjithomas M."/>
            <person name="Karamycheva S."/>
            <person name="Pinney D."/>
            <person name="Brunk B.P."/>
            <person name="Ajioka J.W."/>
            <person name="Ajzenberg D."/>
            <person name="Boothroyd J.C."/>
            <person name="Boyle J.P."/>
            <person name="Darde M.L."/>
            <person name="Diaz-Miranda M.A."/>
            <person name="Dubey J.P."/>
            <person name="Fritz H.M."/>
            <person name="Gennari S.M."/>
            <person name="Gregory B.D."/>
            <person name="Kim K."/>
            <person name="Saeij J.P."/>
            <person name="Su C."/>
            <person name="White M.W."/>
            <person name="Zhu X.Q."/>
            <person name="Howe D.K."/>
            <person name="Rosenthal B.M."/>
            <person name="Grigg M.E."/>
            <person name="Parkinson J."/>
            <person name="Liu L."/>
            <person name="Kissinger J.C."/>
            <person name="Roos D.S."/>
            <person name="Sibley L.D."/>
        </authorList>
    </citation>
    <scope>NUCLEOTIDE SEQUENCE [LARGE SCALE GENOMIC DNA]</scope>
    <source>
        <strain evidence="1 2">TgCATBr9</strain>
    </source>
</reference>
<comment type="caution">
    <text evidence="1">The sequence shown here is derived from an EMBL/GenBank/DDBJ whole genome shotgun (WGS) entry which is preliminary data.</text>
</comment>
<sequence>MFRKNLCEPATVILDQIRFFRFSSRREGRRPPGRCECISSSAEALPASRGFTPPAAYDLFEMLLLLRCLCRYTLVARGTWVLRPVCRYENVWRVFVAKESKSPARLSSPKAFFHASDPTKPTLSVARSANASRHMQMPVSLCYAHATLVYTAVSSM</sequence>
<dbReference type="VEuPathDB" id="ToxoDB:TGBR9_315715"/>